<feature type="transmembrane region" description="Helical" evidence="10">
    <location>
        <begin position="152"/>
        <end position="175"/>
    </location>
</feature>
<evidence type="ECO:0000256" key="7">
    <source>
        <dbReference type="ARBA" id="ARBA00022840"/>
    </source>
</evidence>
<evidence type="ECO:0000256" key="10">
    <source>
        <dbReference type="SAM" id="Phobius"/>
    </source>
</evidence>
<feature type="region of interest" description="Disordered" evidence="9">
    <location>
        <begin position="291"/>
        <end position="321"/>
    </location>
</feature>
<dbReference type="PANTHER" id="PTHR43547">
    <property type="entry name" value="TWO-COMPONENT HISTIDINE KINASE"/>
    <property type="match status" value="1"/>
</dbReference>
<name>A0A6H2GTK8_9BACL</name>
<dbReference type="EC" id="2.7.13.3" evidence="2"/>
<evidence type="ECO:0000256" key="9">
    <source>
        <dbReference type="SAM" id="MobiDB-lite"/>
    </source>
</evidence>
<feature type="transmembrane region" description="Helical" evidence="10">
    <location>
        <begin position="27"/>
        <end position="44"/>
    </location>
</feature>
<organism evidence="12 13">
    <name type="scientific">Paenibacillus albicereus</name>
    <dbReference type="NCBI Taxonomy" id="2726185"/>
    <lineage>
        <taxon>Bacteria</taxon>
        <taxon>Bacillati</taxon>
        <taxon>Bacillota</taxon>
        <taxon>Bacilli</taxon>
        <taxon>Bacillales</taxon>
        <taxon>Paenibacillaceae</taxon>
        <taxon>Paenibacillus</taxon>
    </lineage>
</organism>
<evidence type="ECO:0000256" key="1">
    <source>
        <dbReference type="ARBA" id="ARBA00000085"/>
    </source>
</evidence>
<dbReference type="SUPFAM" id="SSF55874">
    <property type="entry name" value="ATPase domain of HSP90 chaperone/DNA topoisomerase II/histidine kinase"/>
    <property type="match status" value="1"/>
</dbReference>
<feature type="region of interest" description="Disordered" evidence="9">
    <location>
        <begin position="483"/>
        <end position="508"/>
    </location>
</feature>
<dbReference type="InterPro" id="IPR003594">
    <property type="entry name" value="HATPase_dom"/>
</dbReference>
<feature type="compositionally biased region" description="Gly residues" evidence="9">
    <location>
        <begin position="90"/>
        <end position="102"/>
    </location>
</feature>
<keyword evidence="10" id="KW-0472">Membrane</keyword>
<accession>A0A6H2GTK8</accession>
<feature type="transmembrane region" description="Helical" evidence="10">
    <location>
        <begin position="187"/>
        <end position="210"/>
    </location>
</feature>
<dbReference type="PRINTS" id="PR00344">
    <property type="entry name" value="BCTRLSENSOR"/>
</dbReference>
<dbReference type="SMART" id="SM00387">
    <property type="entry name" value="HATPase_c"/>
    <property type="match status" value="1"/>
</dbReference>
<sequence length="508" mass="54237">MLIYFFVLLAAGAAALLARPREAESRWAAAFLILASLGGAASWLERAGQPSWARALELLNACLTPWAVLMFALVWSGLFLRPGTIRRGSAGSGESGRRGGLSGEERRSAGSGSRGNRAHGVSARGPFVALALLLPPLASIGEALLRGGGPDYGLLLVWTAPYYLAACAAMILAVLREAHPLKRRSRLIMAVITVPTLLAVLGLINVGRAISPDFDFFRYVSLFIVFSMGAAVAGLFLYGVLGIRLRLERDPLESAMRAAGLGASMLNHSLKNELGKISLASELLRRELEREEVGREPAASGAENVPATARPPSAPAAVGAEPLQQIQRSASRMLETVERLQTQLKAIRWQAEPVRLPELLARAAERSAPLAAARGVRLMVRTEGVPHVVLADPFHLEESLVNLLANAIEATPAGGEAALGALRLRRRLLIRVDDTGGGIAAERPAQVFEPFYSTKSGRMNYGIGLSYVHQAMRMAGGSVRLQPREGGGTRAELRLPLLGGQSGEEETR</sequence>
<feature type="transmembrane region" description="Helical" evidence="10">
    <location>
        <begin position="216"/>
        <end position="241"/>
    </location>
</feature>
<evidence type="ECO:0000256" key="8">
    <source>
        <dbReference type="ARBA" id="ARBA00023012"/>
    </source>
</evidence>
<evidence type="ECO:0000259" key="11">
    <source>
        <dbReference type="PROSITE" id="PS50109"/>
    </source>
</evidence>
<gene>
    <name evidence="12" type="ORF">HGI30_03540</name>
</gene>
<dbReference type="InterPro" id="IPR005467">
    <property type="entry name" value="His_kinase_dom"/>
</dbReference>
<dbReference type="InterPro" id="IPR036890">
    <property type="entry name" value="HATPase_C_sf"/>
</dbReference>
<feature type="domain" description="Histidine kinase" evidence="11">
    <location>
        <begin position="265"/>
        <end position="499"/>
    </location>
</feature>
<dbReference type="KEGG" id="palr:HGI30_03540"/>
<proteinExistence type="predicted"/>
<evidence type="ECO:0000313" key="13">
    <source>
        <dbReference type="Proteomes" id="UP000502136"/>
    </source>
</evidence>
<evidence type="ECO:0000256" key="4">
    <source>
        <dbReference type="ARBA" id="ARBA00022679"/>
    </source>
</evidence>
<dbReference type="RefSeq" id="WP_168906395.1">
    <property type="nucleotide sequence ID" value="NZ_CP051428.1"/>
</dbReference>
<feature type="transmembrane region" description="Helical" evidence="10">
    <location>
        <begin position="56"/>
        <end position="78"/>
    </location>
</feature>
<keyword evidence="5" id="KW-0547">Nucleotide-binding</keyword>
<keyword evidence="8" id="KW-0902">Two-component regulatory system</keyword>
<evidence type="ECO:0000256" key="6">
    <source>
        <dbReference type="ARBA" id="ARBA00022777"/>
    </source>
</evidence>
<keyword evidence="10" id="KW-1133">Transmembrane helix</keyword>
<dbReference type="PROSITE" id="PS50109">
    <property type="entry name" value="HIS_KIN"/>
    <property type="match status" value="1"/>
</dbReference>
<dbReference type="EMBL" id="CP051428">
    <property type="protein sequence ID" value="QJC50740.1"/>
    <property type="molecule type" value="Genomic_DNA"/>
</dbReference>
<protein>
    <recommendedName>
        <fullName evidence="2">histidine kinase</fullName>
        <ecNumber evidence="2">2.7.13.3</ecNumber>
    </recommendedName>
</protein>
<comment type="catalytic activity">
    <reaction evidence="1">
        <text>ATP + protein L-histidine = ADP + protein N-phospho-L-histidine.</text>
        <dbReference type="EC" id="2.7.13.3"/>
    </reaction>
</comment>
<keyword evidence="7" id="KW-0067">ATP-binding</keyword>
<evidence type="ECO:0000313" key="12">
    <source>
        <dbReference type="EMBL" id="QJC50740.1"/>
    </source>
</evidence>
<keyword evidence="10" id="KW-0812">Transmembrane</keyword>
<dbReference type="GO" id="GO:0000155">
    <property type="term" value="F:phosphorelay sensor kinase activity"/>
    <property type="evidence" value="ECO:0007669"/>
    <property type="project" value="TreeGrafter"/>
</dbReference>
<dbReference type="GO" id="GO:0005524">
    <property type="term" value="F:ATP binding"/>
    <property type="evidence" value="ECO:0007669"/>
    <property type="project" value="UniProtKB-KW"/>
</dbReference>
<dbReference type="AlphaFoldDB" id="A0A6H2GTK8"/>
<dbReference type="InterPro" id="IPR004358">
    <property type="entry name" value="Sig_transdc_His_kin-like_C"/>
</dbReference>
<keyword evidence="3" id="KW-0597">Phosphoprotein</keyword>
<feature type="region of interest" description="Disordered" evidence="9">
    <location>
        <begin position="89"/>
        <end position="119"/>
    </location>
</feature>
<dbReference type="PANTHER" id="PTHR43547:SF2">
    <property type="entry name" value="HYBRID SIGNAL TRANSDUCTION HISTIDINE KINASE C"/>
    <property type="match status" value="1"/>
</dbReference>
<evidence type="ECO:0000256" key="2">
    <source>
        <dbReference type="ARBA" id="ARBA00012438"/>
    </source>
</evidence>
<evidence type="ECO:0000256" key="5">
    <source>
        <dbReference type="ARBA" id="ARBA00022741"/>
    </source>
</evidence>
<keyword evidence="6" id="KW-0418">Kinase</keyword>
<keyword evidence="4" id="KW-0808">Transferase</keyword>
<dbReference type="Gene3D" id="3.30.565.10">
    <property type="entry name" value="Histidine kinase-like ATPase, C-terminal domain"/>
    <property type="match status" value="1"/>
</dbReference>
<dbReference type="Proteomes" id="UP000502136">
    <property type="component" value="Chromosome"/>
</dbReference>
<dbReference type="Pfam" id="PF02518">
    <property type="entry name" value="HATPase_c"/>
    <property type="match status" value="1"/>
</dbReference>
<reference evidence="12 13" key="1">
    <citation type="submission" date="2020-04" db="EMBL/GenBank/DDBJ databases">
        <title>Novel Paenibacillus strain UniB2 isolated from commercial digestive syrup.</title>
        <authorList>
            <person name="Thorat V."/>
            <person name="Kirdat K."/>
            <person name="Tiwarekar B."/>
            <person name="Yadav A."/>
        </authorList>
    </citation>
    <scope>NUCLEOTIDE SEQUENCE [LARGE SCALE GENOMIC DNA]</scope>
    <source>
        <strain evidence="12 13">UniB2</strain>
    </source>
</reference>
<keyword evidence="13" id="KW-1185">Reference proteome</keyword>
<feature type="compositionally biased region" description="Low complexity" evidence="9">
    <location>
        <begin position="306"/>
        <end position="317"/>
    </location>
</feature>
<evidence type="ECO:0000256" key="3">
    <source>
        <dbReference type="ARBA" id="ARBA00022553"/>
    </source>
</evidence>